<evidence type="ECO:0000256" key="7">
    <source>
        <dbReference type="ARBA" id="ARBA00022679"/>
    </source>
</evidence>
<dbReference type="InterPro" id="IPR001783">
    <property type="entry name" value="Lumazine-bd"/>
</dbReference>
<dbReference type="GO" id="GO:0004746">
    <property type="term" value="F:riboflavin synthase activity"/>
    <property type="evidence" value="ECO:0007669"/>
    <property type="project" value="UniProtKB-EC"/>
</dbReference>
<dbReference type="GO" id="GO:0009231">
    <property type="term" value="P:riboflavin biosynthetic process"/>
    <property type="evidence" value="ECO:0007669"/>
    <property type="project" value="UniProtKB-KW"/>
</dbReference>
<dbReference type="Proteomes" id="UP000784435">
    <property type="component" value="Unassembled WGS sequence"/>
</dbReference>
<comment type="caution">
    <text evidence="12">The sequence shown here is derived from an EMBL/GenBank/DDBJ whole genome shotgun (WGS) entry which is preliminary data.</text>
</comment>
<comment type="catalytic activity">
    <reaction evidence="1">
        <text>2 6,7-dimethyl-8-(1-D-ribityl)lumazine + H(+) = 5-amino-6-(D-ribitylamino)uracil + riboflavin</text>
        <dbReference type="Rhea" id="RHEA:20772"/>
        <dbReference type="ChEBI" id="CHEBI:15378"/>
        <dbReference type="ChEBI" id="CHEBI:15934"/>
        <dbReference type="ChEBI" id="CHEBI:57986"/>
        <dbReference type="ChEBI" id="CHEBI:58201"/>
        <dbReference type="EC" id="2.5.1.9"/>
    </reaction>
</comment>
<comment type="function">
    <text evidence="2">Catalyzes the dismutation of two molecules of 6,7-dimethyl-8-ribityllumazine, resulting in the formation of riboflavin and 5-amino-6-(D-ribitylamino)uracil.</text>
</comment>
<dbReference type="PROSITE" id="PS51177">
    <property type="entry name" value="LUMAZINE_BIND"/>
    <property type="match status" value="2"/>
</dbReference>
<feature type="repeat" description="Lumazine-binding" evidence="9">
    <location>
        <begin position="1"/>
        <end position="124"/>
    </location>
</feature>
<dbReference type="EMBL" id="DYUK01000151">
    <property type="protein sequence ID" value="HJG80140.1"/>
    <property type="molecule type" value="Genomic_DNA"/>
</dbReference>
<dbReference type="PANTHER" id="PTHR21098">
    <property type="entry name" value="RIBOFLAVIN SYNTHASE ALPHA CHAIN"/>
    <property type="match status" value="1"/>
</dbReference>
<name>A0A921SNA7_9MICO</name>
<evidence type="ECO:0000313" key="13">
    <source>
        <dbReference type="Proteomes" id="UP000784435"/>
    </source>
</evidence>
<organism evidence="12 13">
    <name type="scientific">Brevibacterium senegalense</name>
    <dbReference type="NCBI Taxonomy" id="1033736"/>
    <lineage>
        <taxon>Bacteria</taxon>
        <taxon>Bacillati</taxon>
        <taxon>Actinomycetota</taxon>
        <taxon>Actinomycetes</taxon>
        <taxon>Micrococcales</taxon>
        <taxon>Brevibacteriaceae</taxon>
        <taxon>Brevibacterium</taxon>
    </lineage>
</organism>
<evidence type="ECO:0000256" key="1">
    <source>
        <dbReference type="ARBA" id="ARBA00000968"/>
    </source>
</evidence>
<feature type="domain" description="Lumazine-binding" evidence="11">
    <location>
        <begin position="1"/>
        <end position="124"/>
    </location>
</feature>
<dbReference type="InterPro" id="IPR017938">
    <property type="entry name" value="Riboflavin_synthase-like_b-brl"/>
</dbReference>
<sequence>MFTGIIEEMGEVVSLVPTGEGSAVLTLRAGRVLDGLPDGGSLAVNGVCLTQAPNAGATAAARDTVAQPTPASATGSSVPAPASGLFTAHVMGETLTRTTVGRLSPGDPVNLERCPRAGDRFDGHIVQGHVDGTGTVLAVVDEGDWVRVRIGLPADLAPFTAEKGSVALDGISLTISAVSPAHPDDDQHWVEVSLIPVTLAATRMGVLREGDAVNIEVDVIAKYAARLTQFRTGAAAASTPTTPAAPTAATSEGDPS</sequence>
<keyword evidence="7" id="KW-0808">Transferase</keyword>
<keyword evidence="6" id="KW-0686">Riboflavin biosynthesis</keyword>
<accession>A0A921SNA7</accession>
<feature type="region of interest" description="Disordered" evidence="10">
    <location>
        <begin position="234"/>
        <end position="256"/>
    </location>
</feature>
<dbReference type="PANTHER" id="PTHR21098:SF12">
    <property type="entry name" value="RIBOFLAVIN SYNTHASE"/>
    <property type="match status" value="1"/>
</dbReference>
<keyword evidence="8" id="KW-0677">Repeat</keyword>
<dbReference type="SUPFAM" id="SSF63380">
    <property type="entry name" value="Riboflavin synthase domain-like"/>
    <property type="match status" value="2"/>
</dbReference>
<evidence type="ECO:0000256" key="8">
    <source>
        <dbReference type="ARBA" id="ARBA00022737"/>
    </source>
</evidence>
<dbReference type="Pfam" id="PF00677">
    <property type="entry name" value="Lum_binding"/>
    <property type="match status" value="2"/>
</dbReference>
<dbReference type="EC" id="2.5.1.9" evidence="4"/>
<comment type="pathway">
    <text evidence="3">Cofactor biosynthesis; riboflavin biosynthesis; riboflavin from 2-hydroxy-3-oxobutyl phosphate and 5-amino-6-(D-ribitylamino)uracil: step 2/2.</text>
</comment>
<dbReference type="AlphaFoldDB" id="A0A921SNA7"/>
<feature type="repeat" description="Lumazine-binding" evidence="9">
    <location>
        <begin position="125"/>
        <end position="228"/>
    </location>
</feature>
<evidence type="ECO:0000259" key="11">
    <source>
        <dbReference type="PROSITE" id="PS51177"/>
    </source>
</evidence>
<reference evidence="12" key="2">
    <citation type="submission" date="2021-09" db="EMBL/GenBank/DDBJ databases">
        <authorList>
            <person name="Gilroy R."/>
        </authorList>
    </citation>
    <scope>NUCLEOTIDE SEQUENCE</scope>
    <source>
        <strain evidence="12">ChiGjej5B5-7349</strain>
    </source>
</reference>
<feature type="domain" description="Lumazine-binding" evidence="11">
    <location>
        <begin position="125"/>
        <end position="228"/>
    </location>
</feature>
<evidence type="ECO:0000256" key="5">
    <source>
        <dbReference type="ARBA" id="ARBA00013950"/>
    </source>
</evidence>
<evidence type="ECO:0000256" key="3">
    <source>
        <dbReference type="ARBA" id="ARBA00004887"/>
    </source>
</evidence>
<evidence type="ECO:0000256" key="2">
    <source>
        <dbReference type="ARBA" id="ARBA00002803"/>
    </source>
</evidence>
<evidence type="ECO:0000256" key="6">
    <source>
        <dbReference type="ARBA" id="ARBA00022619"/>
    </source>
</evidence>
<proteinExistence type="predicted"/>
<dbReference type="InterPro" id="IPR023366">
    <property type="entry name" value="ATP_synth_asu-like_sf"/>
</dbReference>
<evidence type="ECO:0000256" key="9">
    <source>
        <dbReference type="PROSITE-ProRule" id="PRU00524"/>
    </source>
</evidence>
<dbReference type="CDD" id="cd00402">
    <property type="entry name" value="Riboflavin_synthase_like"/>
    <property type="match status" value="1"/>
</dbReference>
<protein>
    <recommendedName>
        <fullName evidence="5">Riboflavin synthase</fullName>
        <ecNumber evidence="4">2.5.1.9</ecNumber>
    </recommendedName>
</protein>
<dbReference type="InterPro" id="IPR026017">
    <property type="entry name" value="Lumazine-bd_dom"/>
</dbReference>
<dbReference type="PIRSF" id="PIRSF000498">
    <property type="entry name" value="Riboflavin_syn_A"/>
    <property type="match status" value="1"/>
</dbReference>
<dbReference type="Gene3D" id="2.40.30.20">
    <property type="match status" value="2"/>
</dbReference>
<evidence type="ECO:0000256" key="4">
    <source>
        <dbReference type="ARBA" id="ARBA00012827"/>
    </source>
</evidence>
<dbReference type="FunFam" id="2.40.30.20:FF:000004">
    <property type="entry name" value="Riboflavin synthase, alpha subunit"/>
    <property type="match status" value="1"/>
</dbReference>
<evidence type="ECO:0000313" key="12">
    <source>
        <dbReference type="EMBL" id="HJG80140.1"/>
    </source>
</evidence>
<reference evidence="12" key="1">
    <citation type="journal article" date="2021" name="PeerJ">
        <title>Extensive microbial diversity within the chicken gut microbiome revealed by metagenomics and culture.</title>
        <authorList>
            <person name="Gilroy R."/>
            <person name="Ravi A."/>
            <person name="Getino M."/>
            <person name="Pursley I."/>
            <person name="Horton D.L."/>
            <person name="Alikhan N.F."/>
            <person name="Baker D."/>
            <person name="Gharbi K."/>
            <person name="Hall N."/>
            <person name="Watson M."/>
            <person name="Adriaenssens E.M."/>
            <person name="Foster-Nyarko E."/>
            <person name="Jarju S."/>
            <person name="Secka A."/>
            <person name="Antonio M."/>
            <person name="Oren A."/>
            <person name="Chaudhuri R.R."/>
            <person name="La Ragione R."/>
            <person name="Hildebrand F."/>
            <person name="Pallen M.J."/>
        </authorList>
    </citation>
    <scope>NUCLEOTIDE SEQUENCE</scope>
    <source>
        <strain evidence="12">ChiGjej5B5-7349</strain>
    </source>
</reference>
<gene>
    <name evidence="12" type="ORF">K8V08_06985</name>
</gene>
<evidence type="ECO:0000256" key="10">
    <source>
        <dbReference type="SAM" id="MobiDB-lite"/>
    </source>
</evidence>